<dbReference type="EMBL" id="JARJCM010000027">
    <property type="protein sequence ID" value="KAJ7039315.1"/>
    <property type="molecule type" value="Genomic_DNA"/>
</dbReference>
<sequence>MSAASSTPESETQRAQTDNGGGPADLEKGHFDANKGEGSSEEEGAVKDGAGVKTNTEKGGKAEASAVAPGVMFGWVKTALRSHRIIKTLIRCLLVVAACVVLLVDKDTMNNIGQTAFFPGILVMMLPPSLAISVFLIASVMLLFGMLLGWAWGVAAMAAAQSVRSQALLAAREAAAKNALVAGISPTRQLQIDTFHGLFLDPRSSAVYGAFFFIGTFAMGALRAKVPKLQVVGIFGTIVMDVMCSTGPLLPSPQYLVAKMFLIPSCYYVAVALLSIVLVFPETANHMWLTTLDQAFFEPALSILTLQSAALAERPSDHKAWAAVAAKVTAARVGLGAGLAALAGQIGLVDLEVSRGHLGPRDLKRLAPEVRALGFRISALLSFQATVMMRQAEDAQAAAALNRDAAAKTTTDGSFDPARDSRFAHRWRNVHEREVRHGHTLDALTPILASSSAPLRTAGEDALQALRAWFVECNRGRWSTLLRGKNAVEVEARQGALAGTREKLGRALEEFRSVERAKLIKPYERFFDPETGKLLNGRGVDRVGKLSADPDMFAVRSLFICFVFCDALDAFAARLHRLMGIVAELDLERQQPRIWLPLGLGSIGHKLLSKQDVGVVTQPLAMGTATDPTQFEDASTEAADEEEEGIDSVEEKEAPAPARRNPDALPPTSGLGRFFVTLGGALRFFKTPEGIFALRHAVVSLALWIPAVVPRTAWFYYSNKGLWALIMSQTGLATFAGEQLFGLATRLAGTLLGLLNGLVVWYIAAPGKEGTGNPYAITVVTTVFVAPFMLGRLAAPPAMMMFWTMIGVTTLFVVGYSYLDEHFLMVSNTGVGIVVGWKRALLVIIGFTAGGIVMMFPRPTSARTLVRRTLAATLKELGSIFGQEVEAFLAEEARARGGHYEKETIDWVDQTTTTEQPKLTPKERRIRRVAARVLVVFERLQGLTPSLKLGRWEPQAQGRWPHEQYELLHAKESKLITALALLAGAFSKLDPKWCSLLVHRTPFLNPNLLSDVFATIDILSNALSDGHPLPASLPCLRERLMYHEALIRSMDWQRPGEPAKKVDIPEDTDSETEISEFVAGKVEGASIGFEELSLSVLMDEQLPTHSTAVIALGSVLTLIDEIGVIVRELCGQTTFRGFDTLHREFLGREEAALGMLPPQAR</sequence>
<feature type="compositionally biased region" description="Acidic residues" evidence="1">
    <location>
        <begin position="634"/>
        <end position="648"/>
    </location>
</feature>
<feature type="transmembrane region" description="Helical" evidence="2">
    <location>
        <begin position="85"/>
        <end position="104"/>
    </location>
</feature>
<reference evidence="5" key="1">
    <citation type="submission" date="2023-03" db="EMBL/GenBank/DDBJ databases">
        <title>Massive genome expansion in bonnet fungi (Mycena s.s.) driven by repeated elements and novel gene families across ecological guilds.</title>
        <authorList>
            <consortium name="Lawrence Berkeley National Laboratory"/>
            <person name="Harder C.B."/>
            <person name="Miyauchi S."/>
            <person name="Viragh M."/>
            <person name="Kuo A."/>
            <person name="Thoen E."/>
            <person name="Andreopoulos B."/>
            <person name="Lu D."/>
            <person name="Skrede I."/>
            <person name="Drula E."/>
            <person name="Henrissat B."/>
            <person name="Morin E."/>
            <person name="Kohler A."/>
            <person name="Barry K."/>
            <person name="LaButti K."/>
            <person name="Morin E."/>
            <person name="Salamov A."/>
            <person name="Lipzen A."/>
            <person name="Mereny Z."/>
            <person name="Hegedus B."/>
            <person name="Baldrian P."/>
            <person name="Stursova M."/>
            <person name="Weitz H."/>
            <person name="Taylor A."/>
            <person name="Grigoriev I.V."/>
            <person name="Nagy L.G."/>
            <person name="Martin F."/>
            <person name="Kauserud H."/>
        </authorList>
    </citation>
    <scope>NUCLEOTIDE SEQUENCE</scope>
    <source>
        <strain evidence="5">CBHHK200</strain>
    </source>
</reference>
<proteinExistence type="predicted"/>
<feature type="transmembrane region" description="Helical" evidence="2">
    <location>
        <begin position="692"/>
        <end position="709"/>
    </location>
</feature>
<evidence type="ECO:0000259" key="3">
    <source>
        <dbReference type="Pfam" id="PF10334"/>
    </source>
</evidence>
<feature type="transmembrane region" description="Helical" evidence="2">
    <location>
        <begin position="802"/>
        <end position="819"/>
    </location>
</feature>
<feature type="transmembrane region" description="Helical" evidence="2">
    <location>
        <begin position="839"/>
        <end position="857"/>
    </location>
</feature>
<feature type="domain" description="DUF2421" evidence="3">
    <location>
        <begin position="857"/>
        <end position="1131"/>
    </location>
</feature>
<feature type="transmembrane region" description="Helical" evidence="2">
    <location>
        <begin position="775"/>
        <end position="795"/>
    </location>
</feature>
<feature type="transmembrane region" description="Helical" evidence="2">
    <location>
        <begin position="116"/>
        <end position="137"/>
    </location>
</feature>
<feature type="region of interest" description="Disordered" evidence="1">
    <location>
        <begin position="1"/>
        <end position="59"/>
    </location>
</feature>
<dbReference type="InterPro" id="IPR018820">
    <property type="entry name" value="BRE4-related_DUF2421"/>
</dbReference>
<keyword evidence="2" id="KW-0472">Membrane</keyword>
<evidence type="ECO:0000313" key="5">
    <source>
        <dbReference type="EMBL" id="KAJ7039315.1"/>
    </source>
</evidence>
<keyword evidence="2" id="KW-0812">Transmembrane</keyword>
<dbReference type="InterPro" id="IPR018823">
    <property type="entry name" value="ArAE_2_N"/>
</dbReference>
<comment type="caution">
    <text evidence="5">The sequence shown here is derived from an EMBL/GenBank/DDBJ whole genome shotgun (WGS) entry which is preliminary data.</text>
</comment>
<dbReference type="Pfam" id="PF10334">
    <property type="entry name" value="BRE4"/>
    <property type="match status" value="1"/>
</dbReference>
<keyword evidence="2" id="KW-1133">Transmembrane helix</keyword>
<protein>
    <recommendedName>
        <fullName evidence="7">ER transporter 6TM N-terminal domain-containing protein</fullName>
    </recommendedName>
</protein>
<dbReference type="AlphaFoldDB" id="A0AAD6T4Z4"/>
<evidence type="ECO:0000313" key="6">
    <source>
        <dbReference type="Proteomes" id="UP001218188"/>
    </source>
</evidence>
<gene>
    <name evidence="5" type="ORF">C8F04DRAFT_1086415</name>
</gene>
<dbReference type="Proteomes" id="UP001218188">
    <property type="component" value="Unassembled WGS sequence"/>
</dbReference>
<dbReference type="PANTHER" id="PTHR37994:SF3">
    <property type="entry name" value="ER TRANSPORTER 6TM N-TERMINAL DOMAIN-CONTAINING PROTEIN"/>
    <property type="match status" value="1"/>
</dbReference>
<organism evidence="5 6">
    <name type="scientific">Mycena alexandri</name>
    <dbReference type="NCBI Taxonomy" id="1745969"/>
    <lineage>
        <taxon>Eukaryota</taxon>
        <taxon>Fungi</taxon>
        <taxon>Dikarya</taxon>
        <taxon>Basidiomycota</taxon>
        <taxon>Agaricomycotina</taxon>
        <taxon>Agaricomycetes</taxon>
        <taxon>Agaricomycetidae</taxon>
        <taxon>Agaricales</taxon>
        <taxon>Marasmiineae</taxon>
        <taxon>Mycenaceae</taxon>
        <taxon>Mycena</taxon>
    </lineage>
</organism>
<feature type="compositionally biased region" description="Basic and acidic residues" evidence="1">
    <location>
        <begin position="25"/>
        <end position="35"/>
    </location>
</feature>
<dbReference type="PANTHER" id="PTHR37994">
    <property type="entry name" value="ARAE_2_N DOMAIN-CONTAINING PROTEIN-RELATED"/>
    <property type="match status" value="1"/>
</dbReference>
<evidence type="ECO:0000256" key="1">
    <source>
        <dbReference type="SAM" id="MobiDB-lite"/>
    </source>
</evidence>
<evidence type="ECO:0000256" key="2">
    <source>
        <dbReference type="SAM" id="Phobius"/>
    </source>
</evidence>
<feature type="transmembrane region" description="Helical" evidence="2">
    <location>
        <begin position="744"/>
        <end position="763"/>
    </location>
</feature>
<name>A0AAD6T4Z4_9AGAR</name>
<feature type="transmembrane region" description="Helical" evidence="2">
    <location>
        <begin position="229"/>
        <end position="250"/>
    </location>
</feature>
<feature type="compositionally biased region" description="Polar residues" evidence="1">
    <location>
        <begin position="1"/>
        <end position="18"/>
    </location>
</feature>
<evidence type="ECO:0000259" key="4">
    <source>
        <dbReference type="Pfam" id="PF10337"/>
    </source>
</evidence>
<feature type="transmembrane region" description="Helical" evidence="2">
    <location>
        <begin position="256"/>
        <end position="280"/>
    </location>
</feature>
<feature type="domain" description="Putative ER transporter 6TM N-terminal" evidence="4">
    <location>
        <begin position="75"/>
        <end position="521"/>
    </location>
</feature>
<dbReference type="Pfam" id="PF10337">
    <property type="entry name" value="ArAE_2_N"/>
    <property type="match status" value="1"/>
</dbReference>
<keyword evidence="6" id="KW-1185">Reference proteome</keyword>
<accession>A0AAD6T4Z4</accession>
<evidence type="ECO:0008006" key="7">
    <source>
        <dbReference type="Google" id="ProtNLM"/>
    </source>
</evidence>
<feature type="transmembrane region" description="Helical" evidence="2">
    <location>
        <begin position="142"/>
        <end position="160"/>
    </location>
</feature>
<feature type="transmembrane region" description="Helical" evidence="2">
    <location>
        <begin position="205"/>
        <end position="222"/>
    </location>
</feature>
<feature type="region of interest" description="Disordered" evidence="1">
    <location>
        <begin position="625"/>
        <end position="665"/>
    </location>
</feature>